<dbReference type="RefSeq" id="WP_216240016.1">
    <property type="nucleotide sequence ID" value="NZ_JABACJ020000003.1"/>
</dbReference>
<name>A0ABS6D0Y9_9FIRM</name>
<dbReference type="InterPro" id="IPR011611">
    <property type="entry name" value="PfkB_dom"/>
</dbReference>
<evidence type="ECO:0000259" key="1">
    <source>
        <dbReference type="Pfam" id="PF00294"/>
    </source>
</evidence>
<dbReference type="PANTHER" id="PTHR42774">
    <property type="entry name" value="PHOSPHOTRANSFERASE SYSTEM TRANSPORT PROTEIN"/>
    <property type="match status" value="1"/>
</dbReference>
<protein>
    <recommendedName>
        <fullName evidence="1">Carbohydrate kinase PfkB domain-containing protein</fullName>
    </recommendedName>
</protein>
<dbReference type="Proteomes" id="UP000723714">
    <property type="component" value="Unassembled WGS sequence"/>
</dbReference>
<gene>
    <name evidence="2" type="ORF">HGO97_004980</name>
</gene>
<reference evidence="2 3" key="1">
    <citation type="submission" date="2021-06" db="EMBL/GenBank/DDBJ databases">
        <title>Faecalicatena sp. nov. isolated from porcine feces.</title>
        <authorList>
            <person name="Oh B.S."/>
            <person name="Lee J.H."/>
        </authorList>
    </citation>
    <scope>NUCLEOTIDE SEQUENCE [LARGE SCALE GENOMIC DNA]</scope>
    <source>
        <strain evidence="2 3">AGMB00832</strain>
    </source>
</reference>
<accession>A0ABS6D0Y9</accession>
<feature type="domain" description="Carbohydrate kinase PfkB" evidence="1">
    <location>
        <begin position="6"/>
        <end position="278"/>
    </location>
</feature>
<organism evidence="2 3">
    <name type="scientific">Faecalicatena faecalis</name>
    <dbReference type="NCBI Taxonomy" id="2726362"/>
    <lineage>
        <taxon>Bacteria</taxon>
        <taxon>Bacillati</taxon>
        <taxon>Bacillota</taxon>
        <taxon>Clostridia</taxon>
        <taxon>Lachnospirales</taxon>
        <taxon>Lachnospiraceae</taxon>
        <taxon>Faecalicatena</taxon>
    </lineage>
</organism>
<proteinExistence type="predicted"/>
<dbReference type="PANTHER" id="PTHR42774:SF3">
    <property type="entry name" value="KETOHEXOKINASE"/>
    <property type="match status" value="1"/>
</dbReference>
<dbReference type="EMBL" id="JABACJ020000003">
    <property type="protein sequence ID" value="MBU3875168.1"/>
    <property type="molecule type" value="Genomic_DNA"/>
</dbReference>
<dbReference type="Pfam" id="PF00294">
    <property type="entry name" value="PfkB"/>
    <property type="match status" value="1"/>
</dbReference>
<sequence length="289" mass="32110">MKRGFFIGRTTMDILYYMEGLPAENKKAKTLDYRTCVGGNACNAAITYSLLGGKAVLITAIGNSSIGKSIKMELKEYDIEVVDLLEGQDILPFLSAILINVKTESRTIWGGHQPPFAKIELDEENIIRDAAFILTDNQFPKLTVSLLEKAESKQIVSVFDAERWGEETEMLLETVTEVIASSDCLPPDQRNLMEVMREKGVLCRAVTDGGNPTIWETKERSGTIQPIHVTVVDTLGAGDIMHGAYCYFRFDRGLPFEKALEKAVQVSSCSVAYQGPRQGVLEYVARNER</sequence>
<evidence type="ECO:0000313" key="2">
    <source>
        <dbReference type="EMBL" id="MBU3875168.1"/>
    </source>
</evidence>
<keyword evidence="3" id="KW-1185">Reference proteome</keyword>
<evidence type="ECO:0000313" key="3">
    <source>
        <dbReference type="Proteomes" id="UP000723714"/>
    </source>
</evidence>
<dbReference type="InterPro" id="IPR052562">
    <property type="entry name" value="Ketohexokinase-related"/>
</dbReference>
<comment type="caution">
    <text evidence="2">The sequence shown here is derived from an EMBL/GenBank/DDBJ whole genome shotgun (WGS) entry which is preliminary data.</text>
</comment>